<keyword evidence="1" id="KW-0175">Coiled coil</keyword>
<keyword evidence="5" id="KW-1185">Reference proteome</keyword>
<gene>
    <name evidence="6" type="primary">NRBF2</name>
</gene>
<evidence type="ECO:0000256" key="2">
    <source>
        <dbReference type="SAM" id="MobiDB-lite"/>
    </source>
</evidence>
<sequence>MTLRKRVLERRKRRRVDISESRQPETRGSSARATRPDATSSQCLLSIVAAGLGLQPVSMEVMESPLNLAHQQSRKADRLLATGKYEEAITCHKKAAAYLTEAMKLTHSEQAQLSLELQRDSHIKQQLLIQERWKRAKREERLRTQQNTVATDKERATYLQTSYKLSTEESDGQNMLIPTGYKYSSNKEKCLQEIHGGLDRDPDTLLYLLQRRKEPLETCMGNKAPKDDKTKIEEQATKIVELNRLVDFLLADNERLKRENKQLRAEKARLQKAPLEKELDVDTDFVEKSELWGLQQPSESATNSASSWQRFGTNAGKDKNIPVPNLPLDILLPDLPPLELPEDIQSELKGFMDS</sequence>
<feature type="domain" description="Nuclear receptor-binding factor 2 C-terminal" evidence="3">
    <location>
        <begin position="151"/>
        <end position="348"/>
    </location>
</feature>
<dbReference type="OrthoDB" id="3694230at2759"/>
<dbReference type="Pfam" id="PF08961">
    <property type="entry name" value="NRBF2"/>
    <property type="match status" value="1"/>
</dbReference>
<evidence type="ECO:0000256" key="1">
    <source>
        <dbReference type="SAM" id="Coils"/>
    </source>
</evidence>
<keyword evidence="6" id="KW-0675">Receptor</keyword>
<name>A0A6P8REB3_GEOSA</name>
<accession>A0A6P8REB3</accession>
<dbReference type="SUPFAM" id="SSF140361">
    <property type="entry name" value="MIT domain-like"/>
    <property type="match status" value="1"/>
</dbReference>
<feature type="compositionally biased region" description="Basic and acidic residues" evidence="2">
    <location>
        <begin position="16"/>
        <end position="25"/>
    </location>
</feature>
<dbReference type="InParanoid" id="A0A6P8REB3"/>
<evidence type="ECO:0000259" key="4">
    <source>
        <dbReference type="Pfam" id="PF17169"/>
    </source>
</evidence>
<feature type="compositionally biased region" description="Polar residues" evidence="2">
    <location>
        <begin position="295"/>
        <end position="312"/>
    </location>
</feature>
<dbReference type="FunCoup" id="A0A6P8REB3">
    <property type="interactions" value="2928"/>
</dbReference>
<dbReference type="PANTHER" id="PTHR14964:SF2">
    <property type="entry name" value="NUCLEAR RECEPTOR-BINDING FACTOR 2"/>
    <property type="match status" value="1"/>
</dbReference>
<organism evidence="5 6">
    <name type="scientific">Geotrypetes seraphini</name>
    <name type="common">Gaboon caecilian</name>
    <name type="synonym">Caecilia seraphini</name>
    <dbReference type="NCBI Taxonomy" id="260995"/>
    <lineage>
        <taxon>Eukaryota</taxon>
        <taxon>Metazoa</taxon>
        <taxon>Chordata</taxon>
        <taxon>Craniata</taxon>
        <taxon>Vertebrata</taxon>
        <taxon>Euteleostomi</taxon>
        <taxon>Amphibia</taxon>
        <taxon>Gymnophiona</taxon>
        <taxon>Geotrypetes</taxon>
    </lineage>
</organism>
<evidence type="ECO:0000313" key="6">
    <source>
        <dbReference type="RefSeq" id="XP_033799176.1"/>
    </source>
</evidence>
<dbReference type="RefSeq" id="XP_033799176.1">
    <property type="nucleotide sequence ID" value="XM_033943285.1"/>
</dbReference>
<dbReference type="GeneID" id="117359876"/>
<dbReference type="Pfam" id="PF17169">
    <property type="entry name" value="NRBF2_MIT"/>
    <property type="match status" value="1"/>
</dbReference>
<dbReference type="KEGG" id="gsh:117359876"/>
<evidence type="ECO:0000259" key="3">
    <source>
        <dbReference type="Pfam" id="PF08961"/>
    </source>
</evidence>
<dbReference type="InterPro" id="IPR015056">
    <property type="entry name" value="NRBF2_C"/>
</dbReference>
<evidence type="ECO:0000313" key="5">
    <source>
        <dbReference type="Proteomes" id="UP000515159"/>
    </source>
</evidence>
<reference evidence="6" key="1">
    <citation type="submission" date="2025-08" db="UniProtKB">
        <authorList>
            <consortium name="RefSeq"/>
        </authorList>
    </citation>
    <scope>IDENTIFICATION</scope>
</reference>
<dbReference type="GO" id="GO:0006914">
    <property type="term" value="P:autophagy"/>
    <property type="evidence" value="ECO:0007669"/>
    <property type="project" value="InterPro"/>
</dbReference>
<dbReference type="InterPro" id="IPR033393">
    <property type="entry name" value="NRBF2_MIT"/>
</dbReference>
<feature type="compositionally biased region" description="Basic residues" evidence="2">
    <location>
        <begin position="1"/>
        <end position="15"/>
    </location>
</feature>
<dbReference type="InterPro" id="IPR039679">
    <property type="entry name" value="NRBF2"/>
</dbReference>
<dbReference type="CTD" id="29982"/>
<proteinExistence type="predicted"/>
<dbReference type="PANTHER" id="PTHR14964">
    <property type="entry name" value="NUCLEAR RECEPTOR BINDING FACTOR 2"/>
    <property type="match status" value="1"/>
</dbReference>
<dbReference type="Gene3D" id="1.20.58.80">
    <property type="entry name" value="Phosphotransferase system, lactose/cellobiose-type IIA subunit"/>
    <property type="match status" value="1"/>
</dbReference>
<dbReference type="AlphaFoldDB" id="A0A6P8REB3"/>
<dbReference type="Proteomes" id="UP000515159">
    <property type="component" value="Chromosome 4"/>
</dbReference>
<feature type="region of interest" description="Disordered" evidence="2">
    <location>
        <begin position="293"/>
        <end position="320"/>
    </location>
</feature>
<feature type="compositionally biased region" description="Polar residues" evidence="2">
    <location>
        <begin position="26"/>
        <end position="38"/>
    </location>
</feature>
<protein>
    <submittedName>
        <fullName evidence="6">Nuclear receptor-binding factor 2</fullName>
    </submittedName>
</protein>
<feature type="coiled-coil region" evidence="1">
    <location>
        <begin position="239"/>
        <end position="273"/>
    </location>
</feature>
<feature type="domain" description="Nuclear receptor-binding factor 2 MIT" evidence="4">
    <location>
        <begin position="62"/>
        <end position="143"/>
    </location>
</feature>
<feature type="region of interest" description="Disordered" evidence="2">
    <location>
        <begin position="1"/>
        <end position="38"/>
    </location>
</feature>